<reference evidence="1 2" key="1">
    <citation type="submission" date="2023-11" db="EMBL/GenBank/DDBJ databases">
        <title>Halocaridina rubra genome assembly.</title>
        <authorList>
            <person name="Smith C."/>
        </authorList>
    </citation>
    <scope>NUCLEOTIDE SEQUENCE [LARGE SCALE GENOMIC DNA]</scope>
    <source>
        <strain evidence="1">EP-1</strain>
        <tissue evidence="1">Whole</tissue>
    </source>
</reference>
<evidence type="ECO:0000313" key="2">
    <source>
        <dbReference type="Proteomes" id="UP001381693"/>
    </source>
</evidence>
<proteinExistence type="predicted"/>
<dbReference type="EMBL" id="JAXCGZ010009839">
    <property type="protein sequence ID" value="KAK7076119.1"/>
    <property type="molecule type" value="Genomic_DNA"/>
</dbReference>
<dbReference type="AlphaFoldDB" id="A0AAN9A6L4"/>
<name>A0AAN9A6L4_HALRR</name>
<comment type="caution">
    <text evidence="1">The sequence shown here is derived from an EMBL/GenBank/DDBJ whole genome shotgun (WGS) entry which is preliminary data.</text>
</comment>
<keyword evidence="2" id="KW-1185">Reference proteome</keyword>
<sequence length="119" mass="13224">MVNEEDDREAEILAVENEWRMPMLGDENDRDITKEKVRLALRATKAGKAPGIDGCHAECLSKGGEVLLEWMDCSVYTSVYSSVDNPSQSQVWRILPLDTPNSSGQLVWVSVLGDLVNET</sequence>
<organism evidence="1 2">
    <name type="scientific">Halocaridina rubra</name>
    <name type="common">Hawaiian red shrimp</name>
    <dbReference type="NCBI Taxonomy" id="373956"/>
    <lineage>
        <taxon>Eukaryota</taxon>
        <taxon>Metazoa</taxon>
        <taxon>Ecdysozoa</taxon>
        <taxon>Arthropoda</taxon>
        <taxon>Crustacea</taxon>
        <taxon>Multicrustacea</taxon>
        <taxon>Malacostraca</taxon>
        <taxon>Eumalacostraca</taxon>
        <taxon>Eucarida</taxon>
        <taxon>Decapoda</taxon>
        <taxon>Pleocyemata</taxon>
        <taxon>Caridea</taxon>
        <taxon>Atyoidea</taxon>
        <taxon>Atyidae</taxon>
        <taxon>Halocaridina</taxon>
    </lineage>
</organism>
<accession>A0AAN9A6L4</accession>
<feature type="non-terminal residue" evidence="1">
    <location>
        <position position="119"/>
    </location>
</feature>
<dbReference type="Proteomes" id="UP001381693">
    <property type="component" value="Unassembled WGS sequence"/>
</dbReference>
<evidence type="ECO:0000313" key="1">
    <source>
        <dbReference type="EMBL" id="KAK7076119.1"/>
    </source>
</evidence>
<protein>
    <submittedName>
        <fullName evidence="1">Uncharacterized protein</fullName>
    </submittedName>
</protein>
<gene>
    <name evidence="1" type="ORF">SK128_001167</name>
</gene>